<sequence>MKSKSRKLFIVLAMGALVLSACQLSTGTVKSGSASDKGTVTISIPRVNPYIVASQGSVSKGASSKAFAYVDAIEVDLYQDGKFVQAVSLGDAYYDADANTITGNISVLAGTYSRLIVSVFNNAVSSTEVVVAGQTDGSFVVPSGGSVDLSITLYPSNPVSLVKDTYSNQTKLSQYGEKWYSFEAPGTIATVTLKTDSGDLDAYIFGPDGKPLSGISGSGAEESDQFETTAYDIYYVCLISPKETSTGEVKYENSSGMVNIAID</sequence>
<evidence type="ECO:0000313" key="2">
    <source>
        <dbReference type="EMBL" id="SLM18565.1"/>
    </source>
</evidence>
<dbReference type="AlphaFoldDB" id="A0A3P3XQK6"/>
<dbReference type="PROSITE" id="PS51257">
    <property type="entry name" value="PROKAR_LIPOPROTEIN"/>
    <property type="match status" value="1"/>
</dbReference>
<protein>
    <recommendedName>
        <fullName evidence="3">DUF4382 domain-containing protein</fullName>
    </recommendedName>
</protein>
<dbReference type="EMBL" id="FWDO01000005">
    <property type="protein sequence ID" value="SLM18565.1"/>
    <property type="molecule type" value="Genomic_DNA"/>
</dbReference>
<keyword evidence="1" id="KW-0732">Signal</keyword>
<evidence type="ECO:0000256" key="1">
    <source>
        <dbReference type="SAM" id="SignalP"/>
    </source>
</evidence>
<gene>
    <name evidence="2" type="ORF">SPIRO4BDMA_50080</name>
</gene>
<name>A0A3P3XQK6_9SPIR</name>
<evidence type="ECO:0008006" key="3">
    <source>
        <dbReference type="Google" id="ProtNLM"/>
    </source>
</evidence>
<organism evidence="2">
    <name type="scientific">uncultured spirochete</name>
    <dbReference type="NCBI Taxonomy" id="156406"/>
    <lineage>
        <taxon>Bacteria</taxon>
        <taxon>Pseudomonadati</taxon>
        <taxon>Spirochaetota</taxon>
        <taxon>Spirochaetia</taxon>
        <taxon>Spirochaetales</taxon>
        <taxon>environmental samples</taxon>
    </lineage>
</organism>
<accession>A0A3P3XQK6</accession>
<reference evidence="2" key="1">
    <citation type="submission" date="2017-02" db="EMBL/GenBank/DDBJ databases">
        <authorList>
            <person name="Regsiter A."/>
            <person name="William W."/>
        </authorList>
    </citation>
    <scope>NUCLEOTIDE SEQUENCE</scope>
    <source>
        <strain evidence="2">BdmA 4</strain>
    </source>
</reference>
<feature type="signal peptide" evidence="1">
    <location>
        <begin position="1"/>
        <end position="23"/>
    </location>
</feature>
<feature type="chain" id="PRO_5018139134" description="DUF4382 domain-containing protein" evidence="1">
    <location>
        <begin position="24"/>
        <end position="263"/>
    </location>
</feature>
<proteinExistence type="predicted"/>